<organism evidence="6 7">
    <name type="scientific">Hericium alpestre</name>
    <dbReference type="NCBI Taxonomy" id="135208"/>
    <lineage>
        <taxon>Eukaryota</taxon>
        <taxon>Fungi</taxon>
        <taxon>Dikarya</taxon>
        <taxon>Basidiomycota</taxon>
        <taxon>Agaricomycotina</taxon>
        <taxon>Agaricomycetes</taxon>
        <taxon>Russulales</taxon>
        <taxon>Hericiaceae</taxon>
        <taxon>Hericium</taxon>
    </lineage>
</organism>
<accession>A0A4Z0A8T9</accession>
<name>A0A4Z0A8T9_9AGAM</name>
<dbReference type="GO" id="GO:0016020">
    <property type="term" value="C:membrane"/>
    <property type="evidence" value="ECO:0007669"/>
    <property type="project" value="UniProtKB-SubCell"/>
</dbReference>
<dbReference type="AlphaFoldDB" id="A0A4Z0A8T9"/>
<evidence type="ECO:0000256" key="3">
    <source>
        <dbReference type="ARBA" id="ARBA00022989"/>
    </source>
</evidence>
<evidence type="ECO:0000256" key="4">
    <source>
        <dbReference type="ARBA" id="ARBA00023136"/>
    </source>
</evidence>
<dbReference type="SUPFAM" id="SSF103473">
    <property type="entry name" value="MFS general substrate transporter"/>
    <property type="match status" value="2"/>
</dbReference>
<evidence type="ECO:0000313" key="6">
    <source>
        <dbReference type="EMBL" id="TFY83472.1"/>
    </source>
</evidence>
<evidence type="ECO:0000256" key="1">
    <source>
        <dbReference type="ARBA" id="ARBA00004141"/>
    </source>
</evidence>
<dbReference type="InterPro" id="IPR036259">
    <property type="entry name" value="MFS_trans_sf"/>
</dbReference>
<feature type="transmembrane region" description="Helical" evidence="5">
    <location>
        <begin position="24"/>
        <end position="41"/>
    </location>
</feature>
<dbReference type="Pfam" id="PF00083">
    <property type="entry name" value="Sugar_tr"/>
    <property type="match status" value="1"/>
</dbReference>
<dbReference type="InterPro" id="IPR050360">
    <property type="entry name" value="MFS_Sugar_Transporters"/>
</dbReference>
<evidence type="ECO:0000313" key="7">
    <source>
        <dbReference type="Proteomes" id="UP000298061"/>
    </source>
</evidence>
<dbReference type="PANTHER" id="PTHR48022">
    <property type="entry name" value="PLASTIDIC GLUCOSE TRANSPORTER 4"/>
    <property type="match status" value="1"/>
</dbReference>
<dbReference type="Gene3D" id="1.20.1250.20">
    <property type="entry name" value="MFS general substrate transporter like domains"/>
    <property type="match status" value="2"/>
</dbReference>
<dbReference type="GO" id="GO:0005351">
    <property type="term" value="F:carbohydrate:proton symporter activity"/>
    <property type="evidence" value="ECO:0007669"/>
    <property type="project" value="TreeGrafter"/>
</dbReference>
<proteinExistence type="predicted"/>
<evidence type="ECO:0008006" key="8">
    <source>
        <dbReference type="Google" id="ProtNLM"/>
    </source>
</evidence>
<evidence type="ECO:0000256" key="5">
    <source>
        <dbReference type="SAM" id="Phobius"/>
    </source>
</evidence>
<feature type="transmembrane region" description="Helical" evidence="5">
    <location>
        <begin position="85"/>
        <end position="104"/>
    </location>
</feature>
<dbReference type="EMBL" id="SFCI01000027">
    <property type="protein sequence ID" value="TFY83472.1"/>
    <property type="molecule type" value="Genomic_DNA"/>
</dbReference>
<dbReference type="OrthoDB" id="2544694at2759"/>
<reference evidence="6 7" key="1">
    <citation type="submission" date="2019-02" db="EMBL/GenBank/DDBJ databases">
        <title>Genome sequencing of the rare red list fungi Hericium alpestre (H. flagellum).</title>
        <authorList>
            <person name="Buettner E."/>
            <person name="Kellner H."/>
        </authorList>
    </citation>
    <scope>NUCLEOTIDE SEQUENCE [LARGE SCALE GENOMIC DNA]</scope>
    <source>
        <strain evidence="6 7">DSM 108284</strain>
    </source>
</reference>
<keyword evidence="3 5" id="KW-1133">Transmembrane helix</keyword>
<dbReference type="Proteomes" id="UP000298061">
    <property type="component" value="Unassembled WGS sequence"/>
</dbReference>
<dbReference type="STRING" id="135208.A0A4Z0A8T9"/>
<dbReference type="PANTHER" id="PTHR48022:SF78">
    <property type="entry name" value="MONOSACCHARIDE TRANSPORTER, PUTATIVE (AFU_ORTHOLOGUE AFUA_2G02110)-RELATED"/>
    <property type="match status" value="1"/>
</dbReference>
<keyword evidence="4 5" id="KW-0472">Membrane</keyword>
<feature type="transmembrane region" description="Helical" evidence="5">
    <location>
        <begin position="111"/>
        <end position="130"/>
    </location>
</feature>
<evidence type="ECO:0000256" key="2">
    <source>
        <dbReference type="ARBA" id="ARBA00022692"/>
    </source>
</evidence>
<dbReference type="InterPro" id="IPR005828">
    <property type="entry name" value="MFS_sugar_transport-like"/>
</dbReference>
<sequence>MAEPKEAVSISTATVSQRLSGRRLLRAINAVAGLSIFFFGYDQGVMAGVNSAPDYVETMGLGHSSYGGPSEGWVAVVTKPTRQGGIVSIYYLGTLLGCLAAGVIGDRLGRIKTIFFIIPMIGLLVSLPWMPESPRWLVKAGHHGAAREILGRLRSDGNPDDPRTVTEYQDIVGIVELERKHASDNTYIGMFFGSKDGELNIPRRVQLAFWLMIVQEWVGIAAVQVYAPTVFAQAGYGARKTQWMSGVNDITYALSTFTCEL</sequence>
<keyword evidence="2 5" id="KW-0812">Transmembrane</keyword>
<keyword evidence="7" id="KW-1185">Reference proteome</keyword>
<protein>
    <recommendedName>
        <fullName evidence="8">Major facilitator superfamily (MFS) profile domain-containing protein</fullName>
    </recommendedName>
</protein>
<comment type="caution">
    <text evidence="6">The sequence shown here is derived from an EMBL/GenBank/DDBJ whole genome shotgun (WGS) entry which is preliminary data.</text>
</comment>
<gene>
    <name evidence="6" type="ORF">EWM64_g543</name>
</gene>
<comment type="subcellular location">
    <subcellularLocation>
        <location evidence="1">Membrane</location>
        <topology evidence="1">Multi-pass membrane protein</topology>
    </subcellularLocation>
</comment>